<evidence type="ECO:0000313" key="2">
    <source>
        <dbReference type="EMBL" id="KAG7160436.1"/>
    </source>
</evidence>
<gene>
    <name evidence="2" type="ORF">Hamer_G001685</name>
</gene>
<evidence type="ECO:0000313" key="3">
    <source>
        <dbReference type="Proteomes" id="UP000747542"/>
    </source>
</evidence>
<dbReference type="EMBL" id="JAHLQT010031306">
    <property type="protein sequence ID" value="KAG7160436.1"/>
    <property type="molecule type" value="Genomic_DNA"/>
</dbReference>
<organism evidence="2 3">
    <name type="scientific">Homarus americanus</name>
    <name type="common">American lobster</name>
    <dbReference type="NCBI Taxonomy" id="6706"/>
    <lineage>
        <taxon>Eukaryota</taxon>
        <taxon>Metazoa</taxon>
        <taxon>Ecdysozoa</taxon>
        <taxon>Arthropoda</taxon>
        <taxon>Crustacea</taxon>
        <taxon>Multicrustacea</taxon>
        <taxon>Malacostraca</taxon>
        <taxon>Eumalacostraca</taxon>
        <taxon>Eucarida</taxon>
        <taxon>Decapoda</taxon>
        <taxon>Pleocyemata</taxon>
        <taxon>Astacidea</taxon>
        <taxon>Nephropoidea</taxon>
        <taxon>Nephropidae</taxon>
        <taxon>Homarus</taxon>
    </lineage>
</organism>
<reference evidence="2" key="1">
    <citation type="journal article" date="2021" name="Sci. Adv.">
        <title>The American lobster genome reveals insights on longevity, neural, and immune adaptations.</title>
        <authorList>
            <person name="Polinski J.M."/>
            <person name="Zimin A.V."/>
            <person name="Clark K.F."/>
            <person name="Kohn A.B."/>
            <person name="Sadowski N."/>
            <person name="Timp W."/>
            <person name="Ptitsyn A."/>
            <person name="Khanna P."/>
            <person name="Romanova D.Y."/>
            <person name="Williams P."/>
            <person name="Greenwood S.J."/>
            <person name="Moroz L.L."/>
            <person name="Walt D.R."/>
            <person name="Bodnar A.G."/>
        </authorList>
    </citation>
    <scope>NUCLEOTIDE SEQUENCE</scope>
    <source>
        <strain evidence="2">GMGI-L3</strain>
    </source>
</reference>
<feature type="region of interest" description="Disordered" evidence="1">
    <location>
        <begin position="252"/>
        <end position="293"/>
    </location>
</feature>
<feature type="region of interest" description="Disordered" evidence="1">
    <location>
        <begin position="386"/>
        <end position="422"/>
    </location>
</feature>
<protein>
    <submittedName>
        <fullName evidence="2">Uncharacterized protein</fullName>
    </submittedName>
</protein>
<accession>A0A8J5JQF3</accession>
<feature type="compositionally biased region" description="Low complexity" evidence="1">
    <location>
        <begin position="216"/>
        <end position="233"/>
    </location>
</feature>
<evidence type="ECO:0000256" key="1">
    <source>
        <dbReference type="SAM" id="MobiDB-lite"/>
    </source>
</evidence>
<keyword evidence="3" id="KW-1185">Reference proteome</keyword>
<proteinExistence type="predicted"/>
<feature type="region of interest" description="Disordered" evidence="1">
    <location>
        <begin position="191"/>
        <end position="238"/>
    </location>
</feature>
<comment type="caution">
    <text evidence="2">The sequence shown here is derived from an EMBL/GenBank/DDBJ whole genome shotgun (WGS) entry which is preliminary data.</text>
</comment>
<dbReference type="AlphaFoldDB" id="A0A8J5JQF3"/>
<dbReference type="Proteomes" id="UP000747542">
    <property type="component" value="Unassembled WGS sequence"/>
</dbReference>
<sequence length="460" mass="50204">MAEFVGKNQKYQPSKMVASWCRSPPRYQVPQSSVLRMLPLTIVEEWYSPRSCSDTKRRSFWRSSKAKKKVKVDSEAHMVSSSEYDYFRIDKEKFKIPTSYKVNFAEARSTHEDSSVQVLSRHKAWRTVTVAPPQESSVPLLNSAPTPKSMPPILSPQSSLVVAEVHMDKAGTSAITHLLFTHLPGTTRISRKRYSGSSESLEIDDPPAKVTSEPNSESQALQQKSAQAGASSSEMQTDPLSEAKIELASGTPGKVVTFMDPPYGESSPGVNSDKCPSDTDTSFNPGVGQKGPPPYKTYPLNEGLEEGHIVVHSRVARHRPLPNPRTYPARPLVFGQVLTGWPVQPTPRGWTPTGSTGVAVQCALSGLRCLFATPTEMRTPPTYSGNSFGIARQQPPVPPDTGASPLRRGETTLPRTPGRGPLSGFPVGHHEAHLSQPWGFGISAALPLAHPRIECLLLLL</sequence>
<name>A0A8J5JQF3_HOMAM</name>